<dbReference type="AlphaFoldDB" id="A0A9P6VUJ9"/>
<reference evidence="2 3" key="1">
    <citation type="submission" date="2020-11" db="EMBL/GenBank/DDBJ databases">
        <title>Kefir isolates.</title>
        <authorList>
            <person name="Marcisauskas S."/>
            <person name="Kim Y."/>
            <person name="Blasche S."/>
        </authorList>
    </citation>
    <scope>NUCLEOTIDE SEQUENCE [LARGE SCALE GENOMIC DNA]</scope>
    <source>
        <strain evidence="2 3">KR</strain>
    </source>
</reference>
<accession>A0A9P6VUJ9</accession>
<evidence type="ECO:0000313" key="3">
    <source>
        <dbReference type="Proteomes" id="UP000777482"/>
    </source>
</evidence>
<evidence type="ECO:0000313" key="2">
    <source>
        <dbReference type="EMBL" id="KAG0655408.1"/>
    </source>
</evidence>
<comment type="caution">
    <text evidence="2">The sequence shown here is derived from an EMBL/GenBank/DDBJ whole genome shotgun (WGS) entry which is preliminary data.</text>
</comment>
<dbReference type="Proteomes" id="UP000777482">
    <property type="component" value="Unassembled WGS sequence"/>
</dbReference>
<feature type="region of interest" description="Disordered" evidence="1">
    <location>
        <begin position="1"/>
        <end position="133"/>
    </location>
</feature>
<keyword evidence="3" id="KW-1185">Reference proteome</keyword>
<feature type="compositionally biased region" description="Basic and acidic residues" evidence="1">
    <location>
        <begin position="98"/>
        <end position="130"/>
    </location>
</feature>
<dbReference type="OrthoDB" id="2536533at2759"/>
<evidence type="ECO:0000256" key="1">
    <source>
        <dbReference type="SAM" id="MobiDB-lite"/>
    </source>
</evidence>
<organism evidence="2 3">
    <name type="scientific">Rhodotorula mucilaginosa</name>
    <name type="common">Yeast</name>
    <name type="synonym">Rhodotorula rubra</name>
    <dbReference type="NCBI Taxonomy" id="5537"/>
    <lineage>
        <taxon>Eukaryota</taxon>
        <taxon>Fungi</taxon>
        <taxon>Dikarya</taxon>
        <taxon>Basidiomycota</taxon>
        <taxon>Pucciniomycotina</taxon>
        <taxon>Microbotryomycetes</taxon>
        <taxon>Sporidiobolales</taxon>
        <taxon>Sporidiobolaceae</taxon>
        <taxon>Rhodotorula</taxon>
    </lineage>
</organism>
<sequence>MDPVNLDALVAHPVIPQGHGKPGYTSGQDLPAVRSDSRGASPATSRPSSRPGSRSHSPFRHDSFFHRGSNTPGSQEREQREATMRQVGTAQDATYEADLERAIRRSKRDEEDRRRRAGEAPSQERSDSHARGLSRIRAAIKELVNDPFWHRATKTEAEHQDEYMKRVIIDEVNHARASTDAGAHDRERAAARSRSRIRSPLASRNASRDRKDHSHSHSHADANGNGNGTAELAPPVPDMPSVPKTEIPSSESAKAANEVEGGVTRKDLNHNAQVGELTLG</sequence>
<dbReference type="EMBL" id="PUHQ01000121">
    <property type="protein sequence ID" value="KAG0655408.1"/>
    <property type="molecule type" value="Genomic_DNA"/>
</dbReference>
<proteinExistence type="predicted"/>
<feature type="compositionally biased region" description="Low complexity" evidence="1">
    <location>
        <begin position="38"/>
        <end position="56"/>
    </location>
</feature>
<protein>
    <submittedName>
        <fullName evidence="2">Uncharacterized protein</fullName>
    </submittedName>
</protein>
<gene>
    <name evidence="2" type="ORF">C6P46_001005</name>
</gene>
<feature type="region of interest" description="Disordered" evidence="1">
    <location>
        <begin position="175"/>
        <end position="280"/>
    </location>
</feature>
<name>A0A9P6VUJ9_RHOMI</name>